<reference evidence="3 4" key="1">
    <citation type="submission" date="2024-04" db="EMBL/GenBank/DDBJ databases">
        <title>Bacillus oryzaecorticis sp. nov., a moderately halophilic bacterium isolated from rice husks.</title>
        <authorList>
            <person name="Zhu H.-S."/>
        </authorList>
    </citation>
    <scope>NUCLEOTIDE SEQUENCE [LARGE SCALE GENOMIC DNA]</scope>
    <source>
        <strain evidence="3 4">ZC255</strain>
    </source>
</reference>
<dbReference type="EMBL" id="JBBYAF010000014">
    <property type="protein sequence ID" value="MEL3972389.1"/>
    <property type="molecule type" value="Genomic_DNA"/>
</dbReference>
<feature type="compositionally biased region" description="Basic and acidic residues" evidence="1">
    <location>
        <begin position="113"/>
        <end position="130"/>
    </location>
</feature>
<name>A0ABU9K8H0_9BACI</name>
<feature type="transmembrane region" description="Helical" evidence="2">
    <location>
        <begin position="47"/>
        <end position="68"/>
    </location>
</feature>
<proteinExistence type="predicted"/>
<comment type="caution">
    <text evidence="3">The sequence shown here is derived from an EMBL/GenBank/DDBJ whole genome shotgun (WGS) entry which is preliminary data.</text>
</comment>
<evidence type="ECO:0000313" key="4">
    <source>
        <dbReference type="Proteomes" id="UP001389717"/>
    </source>
</evidence>
<gene>
    <name evidence="3" type="ORF">AAEO50_08870</name>
</gene>
<sequence>MKKSEWNDHDIKEMIKQLPRIKDDRHPSHIYSKVKKEKRPWNSVRRFVPALVTLAALFIVVLLSPALISQLNQSNQDSAMEGSFSTDSSGGEAKTATESPANELDSDPGPAQDPKEESQLKMAEDNDKYSESITTPETELQHERLSVFKEDVADKDYYSYGVVSADAIPVPVSVITKAEENQKDWVEQYETISNLLPESDWGFQDYFPIKGDLSLGENKETVLLTMDENHPYSGSSAIESNFYQSLLYSFEEKDVKEIILQNKDGSTPEFSHYGTLSSIPLNQDLHHAFYSYSPNGRDRYLVPDPVNRKNVKQSIGAMKETPSGLFKSVIPEHLSMDVTESDDMVIVTFNEKVDLDSMNFQSAQELIEGILLTARSSGYEKVQFQNIVQGKWNGFNFAHPIETPLSPNKKSLNE</sequence>
<evidence type="ECO:0000256" key="1">
    <source>
        <dbReference type="SAM" id="MobiDB-lite"/>
    </source>
</evidence>
<dbReference type="RefSeq" id="WP_341982624.1">
    <property type="nucleotide sequence ID" value="NZ_JBBYAF010000014.1"/>
</dbReference>
<evidence type="ECO:0008006" key="5">
    <source>
        <dbReference type="Google" id="ProtNLM"/>
    </source>
</evidence>
<keyword evidence="2" id="KW-0472">Membrane</keyword>
<organism evidence="3 4">
    <name type="scientific">Rossellomorea oryzaecorticis</name>
    <dbReference type="NCBI Taxonomy" id="1396505"/>
    <lineage>
        <taxon>Bacteria</taxon>
        <taxon>Bacillati</taxon>
        <taxon>Bacillota</taxon>
        <taxon>Bacilli</taxon>
        <taxon>Bacillales</taxon>
        <taxon>Bacillaceae</taxon>
        <taxon>Rossellomorea</taxon>
    </lineage>
</organism>
<feature type="region of interest" description="Disordered" evidence="1">
    <location>
        <begin position="78"/>
        <end position="141"/>
    </location>
</feature>
<accession>A0ABU9K8H0</accession>
<evidence type="ECO:0000256" key="2">
    <source>
        <dbReference type="SAM" id="Phobius"/>
    </source>
</evidence>
<keyword evidence="2" id="KW-0812">Transmembrane</keyword>
<evidence type="ECO:0000313" key="3">
    <source>
        <dbReference type="EMBL" id="MEL3972389.1"/>
    </source>
</evidence>
<protein>
    <recommendedName>
        <fullName evidence="5">Sigma-X negative effector</fullName>
    </recommendedName>
</protein>
<keyword evidence="2" id="KW-1133">Transmembrane helix</keyword>
<dbReference type="Proteomes" id="UP001389717">
    <property type="component" value="Unassembled WGS sequence"/>
</dbReference>
<feature type="compositionally biased region" description="Polar residues" evidence="1">
    <location>
        <begin position="78"/>
        <end position="89"/>
    </location>
</feature>
<keyword evidence="4" id="KW-1185">Reference proteome</keyword>